<comment type="caution">
    <text evidence="3">The sequence shown here is derived from an EMBL/GenBank/DDBJ whole genome shotgun (WGS) entry which is preliminary data.</text>
</comment>
<evidence type="ECO:0000259" key="2">
    <source>
        <dbReference type="Pfam" id="PF19040"/>
    </source>
</evidence>
<dbReference type="RefSeq" id="WP_187173937.1">
    <property type="nucleotide sequence ID" value="NZ_JACSEP010000076.1"/>
</dbReference>
<name>A0AAW3XLP4_9ENTR</name>
<dbReference type="Proteomes" id="UP000613022">
    <property type="component" value="Unassembled WGS sequence"/>
</dbReference>
<evidence type="ECO:0000313" key="3">
    <source>
        <dbReference type="EMBL" id="MBC6324815.1"/>
    </source>
</evidence>
<feature type="transmembrane region" description="Helical" evidence="1">
    <location>
        <begin position="177"/>
        <end position="196"/>
    </location>
</feature>
<feature type="transmembrane region" description="Helical" evidence="1">
    <location>
        <begin position="217"/>
        <end position="235"/>
    </location>
</feature>
<dbReference type="PANTHER" id="PTHR23028:SF53">
    <property type="entry name" value="ACYL_TRANSF_3 DOMAIN-CONTAINING PROTEIN"/>
    <property type="match status" value="1"/>
</dbReference>
<dbReference type="EMBL" id="JACSEP010000076">
    <property type="protein sequence ID" value="MBC6324815.1"/>
    <property type="molecule type" value="Genomic_DNA"/>
</dbReference>
<dbReference type="PANTHER" id="PTHR23028">
    <property type="entry name" value="ACETYLTRANSFERASE"/>
    <property type="match status" value="1"/>
</dbReference>
<evidence type="ECO:0000256" key="1">
    <source>
        <dbReference type="SAM" id="Phobius"/>
    </source>
</evidence>
<feature type="domain" description="SGNH" evidence="2">
    <location>
        <begin position="267"/>
        <end position="495"/>
    </location>
</feature>
<feature type="transmembrane region" description="Helical" evidence="1">
    <location>
        <begin position="138"/>
        <end position="157"/>
    </location>
</feature>
<keyword evidence="1" id="KW-0812">Transmembrane</keyword>
<gene>
    <name evidence="3" type="ORF">H9R40_16680</name>
</gene>
<reference evidence="3" key="1">
    <citation type="submission" date="2020-08" db="EMBL/GenBank/DDBJ databases">
        <title>Distribution of Beta-Lactamase Producing Gram-Negative Bacterial Isolates in Isabela River of Santo Domingo, Dominican Republic.</title>
        <authorList>
            <person name="Calderon V."/>
            <person name="Del Rosario C."/>
            <person name="Duarte A."/>
            <person name="Bonnelly R."/>
            <person name="Barauna R."/>
            <person name="Ramos R.T."/>
            <person name="Perdomo O.P."/>
            <person name="Rodriguez De Francisco L.E."/>
            <person name="Franco De Los Santos E.F."/>
        </authorList>
    </citation>
    <scope>NUCLEOTIDE SEQUENCE</scope>
    <source>
        <strain evidence="3">INTEC_BI4_1.1</strain>
    </source>
</reference>
<protein>
    <submittedName>
        <fullName evidence="3">Acyltransferase</fullName>
    </submittedName>
</protein>
<keyword evidence="3" id="KW-0012">Acyltransferase</keyword>
<sequence>MLVLDIYSSLSLIWRYSYCLVFQGATSFIILFIASISFMHADKGSIVDPTWTFYSITSRAWELAIGVAAAFYFRSGLSIHRNKYLSNVLGLLGISMIVYGMLYITKQTPFPGRYALLPTIGAFLIIVFSNAHNVSGKLLSLKPVVFVGLISYSAYLWHQPMMAIARHKYVVEPPVHIMVSICIATIFVAWLSWKYVEAPFRSKNGFTKSQIFKMSGAGSALFILISLIGFNSSFLNRFDGNPKYDDVANRLRGNFGLSKQCEKQFYHSRECLTADHPEILLWGDSYAMQVAGLITSSKPDVRMIQATISQCAPILGASDTKSIYGAKECIEANDKVMSMMRNTPSIKYVVIASPFERLADGGSIVLRNGEVIKDGSAKYTELFKNTIAQVKAAGKTPVIVAPPVKNRSNDIGYCLMKSELVGADLDGCNFSLDAMPGVQRKVYRTLGEMSKKAKVLWITNMTCDEGSCRASQDGTLFYRDKGHLSYEGSDYLGKKYNFYKQIVN</sequence>
<dbReference type="InterPro" id="IPR050879">
    <property type="entry name" value="Acyltransferase_3"/>
</dbReference>
<evidence type="ECO:0000313" key="4">
    <source>
        <dbReference type="Proteomes" id="UP000613022"/>
    </source>
</evidence>
<dbReference type="Pfam" id="PF19040">
    <property type="entry name" value="SGNH"/>
    <property type="match status" value="1"/>
</dbReference>
<keyword evidence="1" id="KW-0472">Membrane</keyword>
<feature type="transmembrane region" description="Helical" evidence="1">
    <location>
        <begin position="51"/>
        <end position="72"/>
    </location>
</feature>
<dbReference type="GO" id="GO:0016020">
    <property type="term" value="C:membrane"/>
    <property type="evidence" value="ECO:0007669"/>
    <property type="project" value="TreeGrafter"/>
</dbReference>
<accession>A0AAW3XLP4</accession>
<feature type="transmembrane region" description="Helical" evidence="1">
    <location>
        <begin position="114"/>
        <end position="131"/>
    </location>
</feature>
<dbReference type="AlphaFoldDB" id="A0AAW3XLP4"/>
<feature type="transmembrane region" description="Helical" evidence="1">
    <location>
        <begin position="84"/>
        <end position="102"/>
    </location>
</feature>
<keyword evidence="1" id="KW-1133">Transmembrane helix</keyword>
<feature type="transmembrane region" description="Helical" evidence="1">
    <location>
        <begin position="12"/>
        <end position="39"/>
    </location>
</feature>
<organism evidence="3 4">
    <name type="scientific">Enterobacter kobei</name>
    <dbReference type="NCBI Taxonomy" id="208224"/>
    <lineage>
        <taxon>Bacteria</taxon>
        <taxon>Pseudomonadati</taxon>
        <taxon>Pseudomonadota</taxon>
        <taxon>Gammaproteobacteria</taxon>
        <taxon>Enterobacterales</taxon>
        <taxon>Enterobacteriaceae</taxon>
        <taxon>Enterobacter</taxon>
        <taxon>Enterobacter cloacae complex</taxon>
    </lineage>
</organism>
<keyword evidence="3" id="KW-0808">Transferase</keyword>
<dbReference type="InterPro" id="IPR043968">
    <property type="entry name" value="SGNH"/>
</dbReference>
<proteinExistence type="predicted"/>
<dbReference type="GO" id="GO:0016746">
    <property type="term" value="F:acyltransferase activity"/>
    <property type="evidence" value="ECO:0007669"/>
    <property type="project" value="UniProtKB-KW"/>
</dbReference>
<dbReference type="GO" id="GO:0009103">
    <property type="term" value="P:lipopolysaccharide biosynthetic process"/>
    <property type="evidence" value="ECO:0007669"/>
    <property type="project" value="TreeGrafter"/>
</dbReference>